<feature type="region of interest" description="Disordered" evidence="1">
    <location>
        <begin position="78"/>
        <end position="123"/>
    </location>
</feature>
<feature type="compositionally biased region" description="Basic and acidic residues" evidence="1">
    <location>
        <begin position="93"/>
        <end position="109"/>
    </location>
</feature>
<evidence type="ECO:0000313" key="3">
    <source>
        <dbReference type="Proteomes" id="UP001500151"/>
    </source>
</evidence>
<protein>
    <submittedName>
        <fullName evidence="2">Uncharacterized protein</fullName>
    </submittedName>
</protein>
<feature type="compositionally biased region" description="Low complexity" evidence="1">
    <location>
        <begin position="33"/>
        <end position="42"/>
    </location>
</feature>
<proteinExistence type="predicted"/>
<accession>A0ABP6D8Q0</accession>
<gene>
    <name evidence="2" type="ORF">GCM10010307_34120</name>
</gene>
<comment type="caution">
    <text evidence="2">The sequence shown here is derived from an EMBL/GenBank/DDBJ whole genome shotgun (WGS) entry which is preliminary data.</text>
</comment>
<dbReference type="EMBL" id="BAAASJ010000033">
    <property type="protein sequence ID" value="GAA2636918.1"/>
    <property type="molecule type" value="Genomic_DNA"/>
</dbReference>
<evidence type="ECO:0000256" key="1">
    <source>
        <dbReference type="SAM" id="MobiDB-lite"/>
    </source>
</evidence>
<reference evidence="3" key="1">
    <citation type="journal article" date="2019" name="Int. J. Syst. Evol. Microbiol.">
        <title>The Global Catalogue of Microorganisms (GCM) 10K type strain sequencing project: providing services to taxonomists for standard genome sequencing and annotation.</title>
        <authorList>
            <consortium name="The Broad Institute Genomics Platform"/>
            <consortium name="The Broad Institute Genome Sequencing Center for Infectious Disease"/>
            <person name="Wu L."/>
            <person name="Ma J."/>
        </authorList>
    </citation>
    <scope>NUCLEOTIDE SEQUENCE [LARGE SCALE GENOMIC DNA]</scope>
    <source>
        <strain evidence="3">JCM 4524</strain>
    </source>
</reference>
<feature type="region of interest" description="Disordered" evidence="1">
    <location>
        <begin position="18"/>
        <end position="49"/>
    </location>
</feature>
<dbReference type="Proteomes" id="UP001500151">
    <property type="component" value="Unassembled WGS sequence"/>
</dbReference>
<sequence>MDPYAQEVVLHTQPTATGYIAAHTHNPRPRRTPAPGARGGRPLTKDSRCGRAVGTSVVGRGRAWSAAAVEFGLLRSVGQGLPPSRELLGDPGDQARSRPDPIVRAHGDPSHGTTKAPGRLCVL</sequence>
<evidence type="ECO:0000313" key="2">
    <source>
        <dbReference type="EMBL" id="GAA2636918.1"/>
    </source>
</evidence>
<name>A0ABP6D8Q0_9ACTN</name>
<organism evidence="2 3">
    <name type="scientific">Streptomyces vastus</name>
    <dbReference type="NCBI Taxonomy" id="285451"/>
    <lineage>
        <taxon>Bacteria</taxon>
        <taxon>Bacillati</taxon>
        <taxon>Actinomycetota</taxon>
        <taxon>Actinomycetes</taxon>
        <taxon>Kitasatosporales</taxon>
        <taxon>Streptomycetaceae</taxon>
        <taxon>Streptomyces</taxon>
    </lineage>
</organism>
<keyword evidence="3" id="KW-1185">Reference proteome</keyword>